<dbReference type="PROSITE" id="PS50106">
    <property type="entry name" value="PDZ"/>
    <property type="match status" value="2"/>
</dbReference>
<dbReference type="InterPro" id="IPR051067">
    <property type="entry name" value="NHER"/>
</dbReference>
<dbReference type="KEGG" id="bbel:109483040"/>
<dbReference type="Gene3D" id="2.30.42.10">
    <property type="match status" value="2"/>
</dbReference>
<dbReference type="OrthoDB" id="10070999at2759"/>
<gene>
    <name evidence="4" type="primary">LOC109483040</name>
</gene>
<protein>
    <submittedName>
        <fullName evidence="4">Na(+)/H(+) exchange regulatory cofactor NHE-RF3-like</fullName>
    </submittedName>
</protein>
<sequence>MELLRLYPVDVAAESLPCSPQITVEDRFRLKKSPLLSPTRCTSPSICRIEQPRRICLTPEDRKLVVRSPTDKFYLPIYNFTIESKRNLLEQHVVVKIMSTHVRESGLREGDVILSINGSDVRALSHDDVIALIQRQKNDLRMVVRASPGWLLQQPRAENAHVERSLAPRGPKTTNVGDFEDNSLGGTLQKMHPFAEPKSVTIKPHLLYRLPETMGEIPVYGISIHSEKGIHHVEELYSKNAKESGLKRGDLILTIDGQNVGGLSREEVVRRIQERCDHLELTVVSPHYHWARRFWRSWKKLVQPFRVIFGKSEWMG</sequence>
<dbReference type="RefSeq" id="XP_019641556.1">
    <property type="nucleotide sequence ID" value="XM_019785997.1"/>
</dbReference>
<keyword evidence="3" id="KW-1185">Reference proteome</keyword>
<organism evidence="3 4">
    <name type="scientific">Branchiostoma belcheri</name>
    <name type="common">Amphioxus</name>
    <dbReference type="NCBI Taxonomy" id="7741"/>
    <lineage>
        <taxon>Eukaryota</taxon>
        <taxon>Metazoa</taxon>
        <taxon>Chordata</taxon>
        <taxon>Cephalochordata</taxon>
        <taxon>Leptocardii</taxon>
        <taxon>Amphioxiformes</taxon>
        <taxon>Branchiostomatidae</taxon>
        <taxon>Branchiostoma</taxon>
    </lineage>
</organism>
<dbReference type="SUPFAM" id="SSF50156">
    <property type="entry name" value="PDZ domain-like"/>
    <property type="match status" value="2"/>
</dbReference>
<evidence type="ECO:0000256" key="1">
    <source>
        <dbReference type="ARBA" id="ARBA00022737"/>
    </source>
</evidence>
<evidence type="ECO:0000259" key="2">
    <source>
        <dbReference type="PROSITE" id="PS50106"/>
    </source>
</evidence>
<dbReference type="InterPro" id="IPR001478">
    <property type="entry name" value="PDZ"/>
</dbReference>
<reference evidence="4" key="1">
    <citation type="submission" date="2025-08" db="UniProtKB">
        <authorList>
            <consortium name="RefSeq"/>
        </authorList>
    </citation>
    <scope>IDENTIFICATION</scope>
    <source>
        <tissue evidence="4">Gonad</tissue>
    </source>
</reference>
<dbReference type="AlphaFoldDB" id="A0A6P5AI33"/>
<dbReference type="GO" id="GO:0016324">
    <property type="term" value="C:apical plasma membrane"/>
    <property type="evidence" value="ECO:0007669"/>
    <property type="project" value="TreeGrafter"/>
</dbReference>
<dbReference type="PANTHER" id="PTHR14191">
    <property type="entry name" value="PDZ DOMAIN CONTAINING PROTEIN"/>
    <property type="match status" value="1"/>
</dbReference>
<evidence type="ECO:0000313" key="4">
    <source>
        <dbReference type="RefSeq" id="XP_019641556.1"/>
    </source>
</evidence>
<keyword evidence="1" id="KW-0677">Repeat</keyword>
<dbReference type="PANTHER" id="PTHR14191:SF3">
    <property type="entry name" value="NA(+)_H(+) EXCHANGE REGULATORY COFACTOR-LIKE PROTEIN NRFL-1"/>
    <property type="match status" value="1"/>
</dbReference>
<dbReference type="Proteomes" id="UP000515135">
    <property type="component" value="Unplaced"/>
</dbReference>
<dbReference type="GO" id="GO:0072659">
    <property type="term" value="P:protein localization to plasma membrane"/>
    <property type="evidence" value="ECO:0007669"/>
    <property type="project" value="TreeGrafter"/>
</dbReference>
<accession>A0A6P5AI33</accession>
<dbReference type="GO" id="GO:0043495">
    <property type="term" value="F:protein-membrane adaptor activity"/>
    <property type="evidence" value="ECO:0007669"/>
    <property type="project" value="TreeGrafter"/>
</dbReference>
<proteinExistence type="predicted"/>
<name>A0A6P5AI33_BRABE</name>
<dbReference type="CDD" id="cd00136">
    <property type="entry name" value="PDZ_canonical"/>
    <property type="match status" value="1"/>
</dbReference>
<feature type="domain" description="PDZ" evidence="2">
    <location>
        <begin position="103"/>
        <end position="148"/>
    </location>
</feature>
<feature type="domain" description="PDZ" evidence="2">
    <location>
        <begin position="207"/>
        <end position="287"/>
    </location>
</feature>
<dbReference type="Pfam" id="PF00595">
    <property type="entry name" value="PDZ"/>
    <property type="match status" value="2"/>
</dbReference>
<dbReference type="InterPro" id="IPR036034">
    <property type="entry name" value="PDZ_sf"/>
</dbReference>
<dbReference type="GeneID" id="109483040"/>
<evidence type="ECO:0000313" key="3">
    <source>
        <dbReference type="Proteomes" id="UP000515135"/>
    </source>
</evidence>
<dbReference type="SMART" id="SM00228">
    <property type="entry name" value="PDZ"/>
    <property type="match status" value="2"/>
</dbReference>